<reference evidence="1 2" key="1">
    <citation type="submission" date="2024-01" db="EMBL/GenBank/DDBJ databases">
        <title>Draft genome sequences of nine bacterial species from freshwater ponds near Washington, DC.</title>
        <authorList>
            <person name="Pavloudi C."/>
            <person name="Oliver L."/>
            <person name="Slattery K."/>
            <person name="Lissner G."/>
            <person name="Saw J.H."/>
        </authorList>
    </citation>
    <scope>NUCLEOTIDE SEQUENCE [LARGE SCALE GENOMIC DNA]</scope>
    <source>
        <strain evidence="2">TB1-E2</strain>
    </source>
</reference>
<evidence type="ECO:0000313" key="1">
    <source>
        <dbReference type="EMBL" id="WWO46366.1"/>
    </source>
</evidence>
<gene>
    <name evidence="1" type="ORF">OPV09_27370</name>
</gene>
<dbReference type="RefSeq" id="WP_338679966.1">
    <property type="nucleotide sequence ID" value="NZ_CP142523.1"/>
</dbReference>
<dbReference type="Proteomes" id="UP001373909">
    <property type="component" value="Chromosome"/>
</dbReference>
<keyword evidence="2" id="KW-1185">Reference proteome</keyword>
<proteinExistence type="predicted"/>
<name>A0ABZ2GLQ9_9BURK</name>
<organism evidence="1 2">
    <name type="scientific">Janthinobacterium aestuarii</name>
    <dbReference type="NCBI Taxonomy" id="2985511"/>
    <lineage>
        <taxon>Bacteria</taxon>
        <taxon>Pseudomonadati</taxon>
        <taxon>Pseudomonadota</taxon>
        <taxon>Betaproteobacteria</taxon>
        <taxon>Burkholderiales</taxon>
        <taxon>Oxalobacteraceae</taxon>
        <taxon>Janthinobacterium</taxon>
    </lineage>
</organism>
<dbReference type="EMBL" id="CP142523">
    <property type="protein sequence ID" value="WWO46366.1"/>
    <property type="molecule type" value="Genomic_DNA"/>
</dbReference>
<evidence type="ECO:0000313" key="2">
    <source>
        <dbReference type="Proteomes" id="UP001373909"/>
    </source>
</evidence>
<protein>
    <submittedName>
        <fullName evidence="1">Uncharacterized protein</fullName>
    </submittedName>
</protein>
<sequence>MPNRKPSEVALMIIVLLVRSGEKRGRISKKTLQLVSKRSVIRASFVVKLQSIMDDYGYIFTEIDGGGYGIMPSQSLRAAKAITVKNHCNDEVLRRQIHKGTGLKDEQKNSLMIEIMGGGGEHDDDADE</sequence>
<accession>A0ABZ2GLQ9</accession>